<reference evidence="3" key="2">
    <citation type="submission" date="2017-11" db="EMBL/GenBank/DDBJ databases">
        <title>PacBio sequencing of new strain of the secondary endosymbiont Candidatus Hamiltonella defensa.</title>
        <authorList>
            <person name="Strand M.R."/>
            <person name="Oliver K."/>
        </authorList>
    </citation>
    <scope>NUCLEOTIDE SEQUENCE [LARGE SCALE GENOMIC DNA]</scope>
    <source>
        <strain evidence="3">ZA17</strain>
    </source>
</reference>
<reference evidence="2" key="3">
    <citation type="journal article" date="2018" name="Genome Biol. Evol.">
        <title>Culture-Facilitated Comparative Genomics of the Facultative Symbiont Hamiltonella defensa.</title>
        <authorList>
            <person name="Chevignon G."/>
            <person name="Boyd B.M."/>
            <person name="Brandt J.W."/>
            <person name="Oliver K.M."/>
            <person name="Strand M.R."/>
        </authorList>
    </citation>
    <scope>NUCLEOTIDE SEQUENCE</scope>
    <source>
        <strain evidence="2">ZA17</strain>
    </source>
</reference>
<reference evidence="3" key="1">
    <citation type="submission" date="2016-10" db="EMBL/GenBank/DDBJ databases">
        <authorList>
            <person name="Chevignon G."/>
        </authorList>
    </citation>
    <scope>NUCLEOTIDE SEQUENCE [LARGE SCALE GENOMIC DNA]</scope>
    <source>
        <strain evidence="3">ZA17</strain>
    </source>
</reference>
<dbReference type="InterPro" id="IPR018755">
    <property type="entry name" value="Phage_Mu_Gp48"/>
</dbReference>
<protein>
    <submittedName>
        <fullName evidence="2">Phage tail protein</fullName>
    </submittedName>
</protein>
<dbReference type="Pfam" id="PF10076">
    <property type="entry name" value="Phage_Mu_Gp48"/>
    <property type="match status" value="1"/>
</dbReference>
<organism evidence="2 3">
    <name type="scientific">Candidatus Williamhamiltonella defendens</name>
    <dbReference type="NCBI Taxonomy" id="138072"/>
    <lineage>
        <taxon>Bacteria</taxon>
        <taxon>Pseudomonadati</taxon>
        <taxon>Pseudomonadota</taxon>
        <taxon>Gammaproteobacteria</taxon>
        <taxon>Enterobacterales</taxon>
        <taxon>Enterobacteriaceae</taxon>
        <taxon>aphid secondary symbionts</taxon>
        <taxon>Candidatus Williamhamiltonella</taxon>
    </lineage>
</organism>
<dbReference type="RefSeq" id="WP_100096075.1">
    <property type="nucleotide sequence ID" value="NZ_CP017613.1"/>
</dbReference>
<sequence length="198" mass="21738">MTSLFTTSDYQSALLAHFPRGRVWQTGADNPLTKLAQALATSFQRVDASAIGLLTGGFPATALELLPEWEESLGLPDNCTIGETYTIERRRQAVVSRLVGKGSLSKQCYTSLAKTLGYDITIDEFRQARAGFSVCGEAINGDDWPFVWRVNAQQTTYVRAKCGVTYCGEPLATWGNNMLECTLNPLAPPFTVLLFGYH</sequence>
<dbReference type="AlphaFoldDB" id="A0A2D3TEZ2"/>
<dbReference type="Proteomes" id="UP000229055">
    <property type="component" value="Chromosome"/>
</dbReference>
<evidence type="ECO:0000313" key="3">
    <source>
        <dbReference type="Proteomes" id="UP000229055"/>
    </source>
</evidence>
<dbReference type="EMBL" id="CP017613">
    <property type="protein sequence ID" value="ATW33149.1"/>
    <property type="molecule type" value="Genomic_DNA"/>
</dbReference>
<dbReference type="EMBL" id="CP017613">
    <property type="protein sequence ID" value="ATW34382.1"/>
    <property type="molecule type" value="Genomic_DNA"/>
</dbReference>
<evidence type="ECO:0000313" key="2">
    <source>
        <dbReference type="EMBL" id="ATW34382.1"/>
    </source>
</evidence>
<name>A0A2D3TEZ2_9ENTR</name>
<proteinExistence type="predicted"/>
<evidence type="ECO:0000313" key="1">
    <source>
        <dbReference type="EMBL" id="ATW33149.1"/>
    </source>
</evidence>
<accession>A0A2D3TEZ2</accession>
<gene>
    <name evidence="1" type="ORF">BJP43_01365</name>
    <name evidence="2" type="ORF">BJP43_09070</name>
</gene>